<dbReference type="Proteomes" id="UP000647339">
    <property type="component" value="Unassembled WGS sequence"/>
</dbReference>
<accession>A0ABQ1V8U2</accession>
<dbReference type="Gene3D" id="3.40.140.10">
    <property type="entry name" value="Cytidine Deaminase, domain 2"/>
    <property type="match status" value="1"/>
</dbReference>
<dbReference type="InterPro" id="IPR025657">
    <property type="entry name" value="RadC_JAB"/>
</dbReference>
<evidence type="ECO:0000259" key="1">
    <source>
        <dbReference type="Pfam" id="PF04002"/>
    </source>
</evidence>
<dbReference type="PROSITE" id="PS01302">
    <property type="entry name" value="UPF0758"/>
    <property type="match status" value="1"/>
</dbReference>
<feature type="domain" description="RadC-like JAB" evidence="1">
    <location>
        <begin position="33"/>
        <end position="88"/>
    </location>
</feature>
<gene>
    <name evidence="2" type="ORF">GCM10011339_36260</name>
</gene>
<dbReference type="RefSeq" id="WP_137404416.1">
    <property type="nucleotide sequence ID" value="NZ_BMIU01000021.1"/>
</dbReference>
<dbReference type="EMBL" id="BMIU01000021">
    <property type="protein sequence ID" value="GGF44498.1"/>
    <property type="molecule type" value="Genomic_DNA"/>
</dbReference>
<evidence type="ECO:0000313" key="3">
    <source>
        <dbReference type="Proteomes" id="UP000647339"/>
    </source>
</evidence>
<keyword evidence="3" id="KW-1185">Reference proteome</keyword>
<name>A0ABQ1V8U2_9BACT</name>
<comment type="caution">
    <text evidence="2">The sequence shown here is derived from an EMBL/GenBank/DDBJ whole genome shotgun (WGS) entry which is preliminary data.</text>
</comment>
<dbReference type="InterPro" id="IPR020891">
    <property type="entry name" value="UPF0758_CS"/>
</dbReference>
<sequence length="91" mass="10279">MDHSALLVITIVADSFKICFHSEFKTPLLCALCKALHKAHNHPSGTLCHSDQDNRLSVKMIKAGKLFELQVMYHIILIAETHYSYANREGL</sequence>
<organism evidence="2 3">
    <name type="scientific">Echinicola rosea</name>
    <dbReference type="NCBI Taxonomy" id="1807691"/>
    <lineage>
        <taxon>Bacteria</taxon>
        <taxon>Pseudomonadati</taxon>
        <taxon>Bacteroidota</taxon>
        <taxon>Cytophagia</taxon>
        <taxon>Cytophagales</taxon>
        <taxon>Cyclobacteriaceae</taxon>
        <taxon>Echinicola</taxon>
    </lineage>
</organism>
<reference evidence="3" key="1">
    <citation type="journal article" date="2019" name="Int. J. Syst. Evol. Microbiol.">
        <title>The Global Catalogue of Microorganisms (GCM) 10K type strain sequencing project: providing services to taxonomists for standard genome sequencing and annotation.</title>
        <authorList>
            <consortium name="The Broad Institute Genomics Platform"/>
            <consortium name="The Broad Institute Genome Sequencing Center for Infectious Disease"/>
            <person name="Wu L."/>
            <person name="Ma J."/>
        </authorList>
    </citation>
    <scope>NUCLEOTIDE SEQUENCE [LARGE SCALE GENOMIC DNA]</scope>
    <source>
        <strain evidence="3">CGMCC 1.15407</strain>
    </source>
</reference>
<dbReference type="Pfam" id="PF04002">
    <property type="entry name" value="RadC"/>
    <property type="match status" value="1"/>
</dbReference>
<evidence type="ECO:0000313" key="2">
    <source>
        <dbReference type="EMBL" id="GGF44498.1"/>
    </source>
</evidence>
<proteinExistence type="predicted"/>
<protein>
    <recommendedName>
        <fullName evidence="1">RadC-like JAB domain-containing protein</fullName>
    </recommendedName>
</protein>